<dbReference type="AlphaFoldDB" id="A0AAF3EZX3"/>
<evidence type="ECO:0000256" key="1">
    <source>
        <dbReference type="SAM" id="MobiDB-lite"/>
    </source>
</evidence>
<accession>A0AAF3EZX3</accession>
<name>A0AAF3EZX3_9BILA</name>
<evidence type="ECO:0000313" key="2">
    <source>
        <dbReference type="Proteomes" id="UP000887575"/>
    </source>
</evidence>
<dbReference type="WBParaSite" id="MBELARI_LOCUS19698">
    <property type="protein sequence ID" value="MBELARI_LOCUS19698"/>
    <property type="gene ID" value="MBELARI_LOCUS19698"/>
</dbReference>
<feature type="compositionally biased region" description="Polar residues" evidence="1">
    <location>
        <begin position="116"/>
        <end position="127"/>
    </location>
</feature>
<sequence>MSSSSTCPSTRPPLHTVTNFPPLLSHQHYPQIPYSMHSPVIDTATYASMNGELLNGDVAQQYAQQITLGLHQDSTSTRSHSRSTEASDTSNGPTPPAENSQTNGTHAQPVPANPSAHLQNGNAQQQQMISQMPHLGMALQQATGIEPQQLASNFANFNNPDIFNFSNNSIIGYPVLGRMPVCFCVF</sequence>
<feature type="compositionally biased region" description="Polar residues" evidence="1">
    <location>
        <begin position="86"/>
        <end position="106"/>
    </location>
</feature>
<keyword evidence="2" id="KW-1185">Reference proteome</keyword>
<feature type="region of interest" description="Disordered" evidence="1">
    <location>
        <begin position="71"/>
        <end position="127"/>
    </location>
</feature>
<dbReference type="Proteomes" id="UP000887575">
    <property type="component" value="Unassembled WGS sequence"/>
</dbReference>
<protein>
    <submittedName>
        <fullName evidence="3">Uncharacterized protein</fullName>
    </submittedName>
</protein>
<evidence type="ECO:0000313" key="3">
    <source>
        <dbReference type="WBParaSite" id="MBELARI_LOCUS19698"/>
    </source>
</evidence>
<proteinExistence type="predicted"/>
<organism evidence="2 3">
    <name type="scientific">Mesorhabditis belari</name>
    <dbReference type="NCBI Taxonomy" id="2138241"/>
    <lineage>
        <taxon>Eukaryota</taxon>
        <taxon>Metazoa</taxon>
        <taxon>Ecdysozoa</taxon>
        <taxon>Nematoda</taxon>
        <taxon>Chromadorea</taxon>
        <taxon>Rhabditida</taxon>
        <taxon>Rhabditina</taxon>
        <taxon>Rhabditomorpha</taxon>
        <taxon>Rhabditoidea</taxon>
        <taxon>Rhabditidae</taxon>
        <taxon>Mesorhabditinae</taxon>
        <taxon>Mesorhabditis</taxon>
    </lineage>
</organism>
<reference evidence="3" key="1">
    <citation type="submission" date="2024-02" db="UniProtKB">
        <authorList>
            <consortium name="WormBaseParasite"/>
        </authorList>
    </citation>
    <scope>IDENTIFICATION</scope>
</reference>